<comment type="caution">
    <text evidence="1">The sequence shown here is derived from an EMBL/GenBank/DDBJ whole genome shotgun (WGS) entry which is preliminary data.</text>
</comment>
<proteinExistence type="predicted"/>
<evidence type="ECO:0000313" key="1">
    <source>
        <dbReference type="EMBL" id="KAK2960075.1"/>
    </source>
</evidence>
<keyword evidence="2" id="KW-1185">Reference proteome</keyword>
<name>A0ABQ9Y8L5_9EUKA</name>
<sequence>MHRPFGRCIPNLRLLFREIAPTIPREVLAQITENLQAEFPDLFRRQTPAANSPKRTRFNPQLRINPQLVSGAQNFDIFQLMREGIEQPLLHHHFRLLFDLTEVENVDGHVDGDVSLFPRISIGSGPHIVDFSYLETSPNHTILDNSLLDLAMPVDICALLAAKQRRHVLDERGRVAFAELFRVFVFSISEYCEAE</sequence>
<dbReference type="Proteomes" id="UP001281761">
    <property type="component" value="Unassembled WGS sequence"/>
</dbReference>
<accession>A0ABQ9Y8L5</accession>
<evidence type="ECO:0000313" key="2">
    <source>
        <dbReference type="Proteomes" id="UP001281761"/>
    </source>
</evidence>
<organism evidence="1 2">
    <name type="scientific">Blattamonas nauphoetae</name>
    <dbReference type="NCBI Taxonomy" id="2049346"/>
    <lineage>
        <taxon>Eukaryota</taxon>
        <taxon>Metamonada</taxon>
        <taxon>Preaxostyla</taxon>
        <taxon>Oxymonadida</taxon>
        <taxon>Blattamonas</taxon>
    </lineage>
</organism>
<protein>
    <submittedName>
        <fullName evidence="1">Uncharacterized protein</fullName>
    </submittedName>
</protein>
<reference evidence="1 2" key="1">
    <citation type="journal article" date="2022" name="bioRxiv">
        <title>Genomics of Preaxostyla Flagellates Illuminates Evolutionary Transitions and the Path Towards Mitochondrial Loss.</title>
        <authorList>
            <person name="Novak L.V.F."/>
            <person name="Treitli S.C."/>
            <person name="Pyrih J."/>
            <person name="Halakuc P."/>
            <person name="Pipaliya S.V."/>
            <person name="Vacek V."/>
            <person name="Brzon O."/>
            <person name="Soukal P."/>
            <person name="Eme L."/>
            <person name="Dacks J.B."/>
            <person name="Karnkowska A."/>
            <person name="Elias M."/>
            <person name="Hampl V."/>
        </authorList>
    </citation>
    <scope>NUCLEOTIDE SEQUENCE [LARGE SCALE GENOMIC DNA]</scope>
    <source>
        <strain evidence="1">NAU3</strain>
        <tissue evidence="1">Gut</tissue>
    </source>
</reference>
<dbReference type="EMBL" id="JARBJD010000025">
    <property type="protein sequence ID" value="KAK2960075.1"/>
    <property type="molecule type" value="Genomic_DNA"/>
</dbReference>
<gene>
    <name evidence="1" type="ORF">BLNAU_4958</name>
</gene>